<dbReference type="SUPFAM" id="SSF48371">
    <property type="entry name" value="ARM repeat"/>
    <property type="match status" value="1"/>
</dbReference>
<evidence type="ECO:0000313" key="1">
    <source>
        <dbReference type="EMBL" id="MEO3711541.1"/>
    </source>
</evidence>
<proteinExistence type="predicted"/>
<dbReference type="RefSeq" id="WP_347605460.1">
    <property type="nucleotide sequence ID" value="NZ_JBDPZC010000001.1"/>
</dbReference>
<dbReference type="Pfam" id="PF13646">
    <property type="entry name" value="HEAT_2"/>
    <property type="match status" value="1"/>
</dbReference>
<protein>
    <submittedName>
        <fullName evidence="1">HEAT repeat domain-containing protein</fullName>
    </submittedName>
</protein>
<comment type="caution">
    <text evidence="1">The sequence shown here is derived from an EMBL/GenBank/DDBJ whole genome shotgun (WGS) entry which is preliminary data.</text>
</comment>
<dbReference type="Gene3D" id="1.25.10.10">
    <property type="entry name" value="Leucine-rich Repeat Variant"/>
    <property type="match status" value="1"/>
</dbReference>
<gene>
    <name evidence="1" type="ORF">ABDJ40_02035</name>
</gene>
<keyword evidence="2" id="KW-1185">Reference proteome</keyword>
<dbReference type="Proteomes" id="UP001462640">
    <property type="component" value="Unassembled WGS sequence"/>
</dbReference>
<name>A0ABV0G904_9BURK</name>
<accession>A0ABV0G904</accession>
<dbReference type="InterPro" id="IPR011989">
    <property type="entry name" value="ARM-like"/>
</dbReference>
<reference evidence="1 2" key="1">
    <citation type="submission" date="2024-05" db="EMBL/GenBank/DDBJ databases">
        <title>Roseateles sp. 2.12 16S ribosomal RNA gene Genome sequencing and assembly.</title>
        <authorList>
            <person name="Woo H."/>
        </authorList>
    </citation>
    <scope>NUCLEOTIDE SEQUENCE [LARGE SCALE GENOMIC DNA]</scope>
    <source>
        <strain evidence="1 2">2.12</strain>
    </source>
</reference>
<organism evidence="1 2">
    <name type="scientific">Roseateles flavus</name>
    <dbReference type="NCBI Taxonomy" id="3149041"/>
    <lineage>
        <taxon>Bacteria</taxon>
        <taxon>Pseudomonadati</taxon>
        <taxon>Pseudomonadota</taxon>
        <taxon>Betaproteobacteria</taxon>
        <taxon>Burkholderiales</taxon>
        <taxon>Sphaerotilaceae</taxon>
        <taxon>Roseateles</taxon>
    </lineage>
</organism>
<sequence length="445" mass="47380">MSAEPLSTPVIGALVQRHIQDAAFYWQQLDNAPHEPGLRAERLQHFARLLAAHLEGLTVAGAAAWPDALAALQRWRKPGEAYVASHVALGLDEREALASVLTQVARQPDLLLRGLVSGLTAAPEAAVQRFCEAAWPLIASDAKPDQVQLVAALRCCALRGIELPAQVLAAALAHPNPAVRAAACRASGGAPSLLPLLQDSDLSVRAEAAIALGRHAGTAGSVLMQAVAEQSKISQQATGWNRLQAQRRLARWLRQLAWLVDPAEQGAELASLMGQLPMREALRFVLFLGAPAHLGFVLKALDDEQQARWAGFVWQSLTGVDLAEQGLSAAEPPIDLDAGLTRARQDGDQGLPLPDAQAVRAHPVNAMLALQAGHRVLLGQDLTPERLAALLRIESNQPQLLRAVAAQAWNAQAQQAPSLQTGHRIQLRAGAIALMAQDEALASLT</sequence>
<evidence type="ECO:0000313" key="2">
    <source>
        <dbReference type="Proteomes" id="UP001462640"/>
    </source>
</evidence>
<dbReference type="EMBL" id="JBDPZC010000001">
    <property type="protein sequence ID" value="MEO3711541.1"/>
    <property type="molecule type" value="Genomic_DNA"/>
</dbReference>
<dbReference type="InterPro" id="IPR016024">
    <property type="entry name" value="ARM-type_fold"/>
</dbReference>